<dbReference type="EMBL" id="WKPR01000020">
    <property type="protein sequence ID" value="MSB21172.1"/>
    <property type="molecule type" value="Genomic_DNA"/>
</dbReference>
<proteinExistence type="predicted"/>
<evidence type="ECO:0000313" key="1">
    <source>
        <dbReference type="EMBL" id="MSB21172.1"/>
    </source>
</evidence>
<organism evidence="1 2">
    <name type="scientific">Flavonifractor plautii</name>
    <name type="common">Fusobacterium plautii</name>
    <dbReference type="NCBI Taxonomy" id="292800"/>
    <lineage>
        <taxon>Bacteria</taxon>
        <taxon>Bacillati</taxon>
        <taxon>Bacillota</taxon>
        <taxon>Clostridia</taxon>
        <taxon>Eubacteriales</taxon>
        <taxon>Oscillospiraceae</taxon>
        <taxon>Flavonifractor</taxon>
    </lineage>
</organism>
<evidence type="ECO:0000313" key="2">
    <source>
        <dbReference type="Proteomes" id="UP000434475"/>
    </source>
</evidence>
<dbReference type="Gene3D" id="4.10.220.110">
    <property type="match status" value="1"/>
</dbReference>
<dbReference type="SUPFAM" id="SSF69279">
    <property type="entry name" value="Phage tail proteins"/>
    <property type="match status" value="1"/>
</dbReference>
<dbReference type="Gene3D" id="3.55.50.10">
    <property type="entry name" value="Baseplate protein-like domains"/>
    <property type="match status" value="1"/>
</dbReference>
<protein>
    <recommendedName>
        <fullName evidence="3">Phage protein D</fullName>
    </recommendedName>
</protein>
<dbReference type="Gene3D" id="2.30.110.50">
    <property type="match status" value="1"/>
</dbReference>
<dbReference type="AlphaFoldDB" id="A0A6I2RD87"/>
<comment type="caution">
    <text evidence="1">The sequence shown here is derived from an EMBL/GenBank/DDBJ whole genome shotgun (WGS) entry which is preliminary data.</text>
</comment>
<gene>
    <name evidence="1" type="ORF">GKE97_16835</name>
</gene>
<reference evidence="1 2" key="1">
    <citation type="journal article" date="2019" name="Nat. Med.">
        <title>A library of human gut bacterial isolates paired with longitudinal multiomics data enables mechanistic microbiome research.</title>
        <authorList>
            <person name="Poyet M."/>
            <person name="Groussin M."/>
            <person name="Gibbons S.M."/>
            <person name="Avila-Pacheco J."/>
            <person name="Jiang X."/>
            <person name="Kearney S.M."/>
            <person name="Perrotta A.R."/>
            <person name="Berdy B."/>
            <person name="Zhao S."/>
            <person name="Lieberman T.D."/>
            <person name="Swanson P.K."/>
            <person name="Smith M."/>
            <person name="Roesemann S."/>
            <person name="Alexander J.E."/>
            <person name="Rich S.A."/>
            <person name="Livny J."/>
            <person name="Vlamakis H."/>
            <person name="Clish C."/>
            <person name="Bullock K."/>
            <person name="Deik A."/>
            <person name="Scott J."/>
            <person name="Pierce K.A."/>
            <person name="Xavier R.J."/>
            <person name="Alm E.J."/>
        </authorList>
    </citation>
    <scope>NUCLEOTIDE SEQUENCE [LARGE SCALE GENOMIC DNA]</scope>
    <source>
        <strain evidence="1 2">BIOML-A2</strain>
    </source>
</reference>
<dbReference type="Pfam" id="PF05954">
    <property type="entry name" value="Phage_GPD"/>
    <property type="match status" value="1"/>
</dbReference>
<name>A0A6I2RD87_FLAPL</name>
<dbReference type="Proteomes" id="UP000434475">
    <property type="component" value="Unassembled WGS sequence"/>
</dbReference>
<sequence>MNARRAVIRLTFSGVDISADINKHLLSLTYTDNEEDKTDDLQLSLDDKEGVWLGSWLNTPSASKGAEISAVIVQKNWESDGEDRVLDCGVFAVDTVDGSGPPAKATIKAGSIPYASTIRTQKKTKAWEKYTLSGIAREIAGANGFTCMFESASDPFYQRKEQMQESDITFLQRLCKAAGISLKVTAKIIVLFDAAAYEQKDAVRTIQRGKADVGSYSFSTSLHDTAYSKCHVSYTDPATGTTIEYTYTPRDANKSGQTLEINEKVSNREEARQLAMKRLREKNKGEFKASFKLAGDARLVAGVTVQVAGYGAFDGKYIIETATHSISRSGYKTDLTLRRVLEGY</sequence>
<dbReference type="RefSeq" id="WP_172697900.1">
    <property type="nucleotide sequence ID" value="NZ_WKPR01000020.1"/>
</dbReference>
<accession>A0A6I2RD87</accession>
<evidence type="ECO:0008006" key="3">
    <source>
        <dbReference type="Google" id="ProtNLM"/>
    </source>
</evidence>